<organism evidence="2 3">
    <name type="scientific">Postechiella marina</name>
    <dbReference type="NCBI Taxonomy" id="943941"/>
    <lineage>
        <taxon>Bacteria</taxon>
        <taxon>Pseudomonadati</taxon>
        <taxon>Bacteroidota</taxon>
        <taxon>Flavobacteriia</taxon>
        <taxon>Flavobacteriales</taxon>
        <taxon>Flavobacteriaceae</taxon>
        <taxon>Postechiella</taxon>
    </lineage>
</organism>
<keyword evidence="1" id="KW-1133">Transmembrane helix</keyword>
<dbReference type="InterPro" id="IPR057695">
    <property type="entry name" value="DUF7935"/>
</dbReference>
<keyword evidence="1" id="KW-0472">Membrane</keyword>
<dbReference type="Proteomes" id="UP001501496">
    <property type="component" value="Unassembled WGS sequence"/>
</dbReference>
<keyword evidence="1" id="KW-0812">Transmembrane</keyword>
<dbReference type="EMBL" id="BAABCA010000001">
    <property type="protein sequence ID" value="GAA4232518.1"/>
    <property type="molecule type" value="Genomic_DNA"/>
</dbReference>
<accession>A0ABP8C2S3</accession>
<evidence type="ECO:0000313" key="3">
    <source>
        <dbReference type="Proteomes" id="UP001501496"/>
    </source>
</evidence>
<name>A0ABP8C2S3_9FLAO</name>
<evidence type="ECO:0000256" key="1">
    <source>
        <dbReference type="SAM" id="Phobius"/>
    </source>
</evidence>
<proteinExistence type="predicted"/>
<sequence>MFVKKQLLFMDASRFVDLLFFLIPSLLTGLIAYYFFKEHTRNEDGRRRFLLKKDLQVNTMPMRLQAYERMALFLERITPSKLLVRVPPMSTNKNDYEALLIKSIEQEFEHNLSQQIYVTDKCWSIISTAKITTIQLVRKACLSEKTDSANKLREVLITEMMERTAPSDTALAYIKEEVSQMW</sequence>
<dbReference type="RefSeq" id="WP_425567947.1">
    <property type="nucleotide sequence ID" value="NZ_BAABCA010000001.1"/>
</dbReference>
<evidence type="ECO:0000313" key="2">
    <source>
        <dbReference type="EMBL" id="GAA4232518.1"/>
    </source>
</evidence>
<gene>
    <name evidence="2" type="ORF">GCM10022291_07520</name>
</gene>
<protein>
    <submittedName>
        <fullName evidence="2">Uncharacterized protein</fullName>
    </submittedName>
</protein>
<feature type="transmembrane region" description="Helical" evidence="1">
    <location>
        <begin position="15"/>
        <end position="36"/>
    </location>
</feature>
<reference evidence="3" key="1">
    <citation type="journal article" date="2019" name="Int. J. Syst. Evol. Microbiol.">
        <title>The Global Catalogue of Microorganisms (GCM) 10K type strain sequencing project: providing services to taxonomists for standard genome sequencing and annotation.</title>
        <authorList>
            <consortium name="The Broad Institute Genomics Platform"/>
            <consortium name="The Broad Institute Genome Sequencing Center for Infectious Disease"/>
            <person name="Wu L."/>
            <person name="Ma J."/>
        </authorList>
    </citation>
    <scope>NUCLEOTIDE SEQUENCE [LARGE SCALE GENOMIC DNA]</scope>
    <source>
        <strain evidence="3">JCM 17630</strain>
    </source>
</reference>
<keyword evidence="3" id="KW-1185">Reference proteome</keyword>
<comment type="caution">
    <text evidence="2">The sequence shown here is derived from an EMBL/GenBank/DDBJ whole genome shotgun (WGS) entry which is preliminary data.</text>
</comment>
<dbReference type="Pfam" id="PF25589">
    <property type="entry name" value="DUF7935"/>
    <property type="match status" value="1"/>
</dbReference>